<accession>A0A3N0VKR4</accession>
<dbReference type="InterPro" id="IPR029063">
    <property type="entry name" value="SAM-dependent_MTases_sf"/>
</dbReference>
<dbReference type="EMBL" id="RJVO01000001">
    <property type="protein sequence ID" value="ROH93304.1"/>
    <property type="molecule type" value="Genomic_DNA"/>
</dbReference>
<evidence type="ECO:0000256" key="8">
    <source>
        <dbReference type="PIRNR" id="PIRNR004553"/>
    </source>
</evidence>
<reference evidence="9 10" key="1">
    <citation type="submission" date="2018-10" db="EMBL/GenBank/DDBJ databases">
        <authorList>
            <person name="Chen W.-M."/>
        </authorList>
    </citation>
    <scope>NUCLEOTIDE SEQUENCE [LARGE SCALE GENOMIC DNA]</scope>
    <source>
        <strain evidence="9 10">THS-13</strain>
    </source>
</reference>
<evidence type="ECO:0000256" key="4">
    <source>
        <dbReference type="ARBA" id="ARBA00013682"/>
    </source>
</evidence>
<dbReference type="RefSeq" id="WP_123210159.1">
    <property type="nucleotide sequence ID" value="NZ_RJVO01000001.1"/>
</dbReference>
<dbReference type="Proteomes" id="UP000282106">
    <property type="component" value="Unassembled WGS sequence"/>
</dbReference>
<dbReference type="SUPFAM" id="SSF53335">
    <property type="entry name" value="S-adenosyl-L-methionine-dependent methyltransferases"/>
    <property type="match status" value="1"/>
</dbReference>
<evidence type="ECO:0000256" key="1">
    <source>
        <dbReference type="ARBA" id="ARBA00002649"/>
    </source>
</evidence>
<evidence type="ECO:0000256" key="2">
    <source>
        <dbReference type="ARBA" id="ARBA00005269"/>
    </source>
</evidence>
<comment type="similarity">
    <text evidence="2 8">Belongs to the methyltransferase superfamily. RsmD family.</text>
</comment>
<dbReference type="InterPro" id="IPR002052">
    <property type="entry name" value="DNA_methylase_N6_adenine_CS"/>
</dbReference>
<dbReference type="FunCoup" id="A0A3N0VKR4">
    <property type="interactions" value="353"/>
</dbReference>
<evidence type="ECO:0000256" key="3">
    <source>
        <dbReference type="ARBA" id="ARBA00012141"/>
    </source>
</evidence>
<evidence type="ECO:0000256" key="7">
    <source>
        <dbReference type="ARBA" id="ARBA00048326"/>
    </source>
</evidence>
<dbReference type="PANTHER" id="PTHR43542:SF1">
    <property type="entry name" value="METHYLTRANSFERASE"/>
    <property type="match status" value="1"/>
</dbReference>
<keyword evidence="10" id="KW-1185">Reference proteome</keyword>
<evidence type="ECO:0000256" key="5">
    <source>
        <dbReference type="ARBA" id="ARBA00022603"/>
    </source>
</evidence>
<dbReference type="GO" id="GO:0003676">
    <property type="term" value="F:nucleic acid binding"/>
    <property type="evidence" value="ECO:0007669"/>
    <property type="project" value="InterPro"/>
</dbReference>
<dbReference type="NCBIfam" id="TIGR00095">
    <property type="entry name" value="16S rRNA (guanine(966)-N(2))-methyltransferase RsmD"/>
    <property type="match status" value="1"/>
</dbReference>
<keyword evidence="5 8" id="KW-0489">Methyltransferase</keyword>
<gene>
    <name evidence="9" type="primary">rsmD</name>
    <name evidence="9" type="ORF">ED208_01920</name>
</gene>
<protein>
    <recommendedName>
        <fullName evidence="4 8">Ribosomal RNA small subunit methyltransferase D</fullName>
        <ecNumber evidence="3 8">2.1.1.171</ecNumber>
    </recommendedName>
</protein>
<dbReference type="GO" id="GO:0052913">
    <property type="term" value="F:16S rRNA (guanine(966)-N(2))-methyltransferase activity"/>
    <property type="evidence" value="ECO:0007669"/>
    <property type="project" value="UniProtKB-EC"/>
</dbReference>
<dbReference type="AlphaFoldDB" id="A0A3N0VKR4"/>
<dbReference type="Pfam" id="PF03602">
    <property type="entry name" value="Cons_hypoth95"/>
    <property type="match status" value="1"/>
</dbReference>
<organism evidence="9 10">
    <name type="scientific">Stagnimonas aquatica</name>
    <dbReference type="NCBI Taxonomy" id="2689987"/>
    <lineage>
        <taxon>Bacteria</taxon>
        <taxon>Pseudomonadati</taxon>
        <taxon>Pseudomonadota</taxon>
        <taxon>Gammaproteobacteria</taxon>
        <taxon>Nevskiales</taxon>
        <taxon>Nevskiaceae</taxon>
        <taxon>Stagnimonas</taxon>
    </lineage>
</organism>
<keyword evidence="6 8" id="KW-0808">Transferase</keyword>
<keyword evidence="8" id="KW-0949">S-adenosyl-L-methionine</keyword>
<dbReference type="EC" id="2.1.1.171" evidence="3 8"/>
<dbReference type="InParanoid" id="A0A3N0VKR4"/>
<sequence length="188" mass="20392">MKRVLGELRIIGGDWRSRRIAFDADPAIGLRATPDRVRQTLFDWLSPLITGAECLDLFAGTGALGLEALSRGAARCCFVDSGAPQIAGIRTALAKLGASERGELVQADALRWLPSAGRYDLVFLDPPFASDLIVRALPLLVPHLKPAHRIYVEWSGAPLVLPPGYEWLKSKEAGRVSYGLIAYTALLT</sequence>
<dbReference type="PANTHER" id="PTHR43542">
    <property type="entry name" value="METHYLTRANSFERASE"/>
    <property type="match status" value="1"/>
</dbReference>
<comment type="caution">
    <text evidence="9">The sequence shown here is derived from an EMBL/GenBank/DDBJ whole genome shotgun (WGS) entry which is preliminary data.</text>
</comment>
<dbReference type="Gene3D" id="3.40.50.150">
    <property type="entry name" value="Vaccinia Virus protein VP39"/>
    <property type="match status" value="1"/>
</dbReference>
<evidence type="ECO:0000256" key="6">
    <source>
        <dbReference type="ARBA" id="ARBA00022679"/>
    </source>
</evidence>
<evidence type="ECO:0000313" key="10">
    <source>
        <dbReference type="Proteomes" id="UP000282106"/>
    </source>
</evidence>
<dbReference type="CDD" id="cd02440">
    <property type="entry name" value="AdoMet_MTases"/>
    <property type="match status" value="1"/>
</dbReference>
<comment type="function">
    <text evidence="1 8">Specifically methylates the guanine in position 966 of 16S rRNA in the assembled 30S particle.</text>
</comment>
<dbReference type="PROSITE" id="PS00092">
    <property type="entry name" value="N6_MTASE"/>
    <property type="match status" value="1"/>
</dbReference>
<dbReference type="PIRSF" id="PIRSF004553">
    <property type="entry name" value="CHP00095"/>
    <property type="match status" value="1"/>
</dbReference>
<evidence type="ECO:0000313" key="9">
    <source>
        <dbReference type="EMBL" id="ROH93304.1"/>
    </source>
</evidence>
<dbReference type="InterPro" id="IPR004398">
    <property type="entry name" value="RNA_MeTrfase_RsmD"/>
</dbReference>
<comment type="catalytic activity">
    <reaction evidence="7 8">
        <text>guanosine(966) in 16S rRNA + S-adenosyl-L-methionine = N(2)-methylguanosine(966) in 16S rRNA + S-adenosyl-L-homocysteine + H(+)</text>
        <dbReference type="Rhea" id="RHEA:23548"/>
        <dbReference type="Rhea" id="RHEA-COMP:10211"/>
        <dbReference type="Rhea" id="RHEA-COMP:10212"/>
        <dbReference type="ChEBI" id="CHEBI:15378"/>
        <dbReference type="ChEBI" id="CHEBI:57856"/>
        <dbReference type="ChEBI" id="CHEBI:59789"/>
        <dbReference type="ChEBI" id="CHEBI:74269"/>
        <dbReference type="ChEBI" id="CHEBI:74481"/>
        <dbReference type="EC" id="2.1.1.171"/>
    </reaction>
</comment>
<name>A0A3N0VKR4_9GAMM</name>
<keyword evidence="8" id="KW-0698">rRNA processing</keyword>
<proteinExistence type="inferred from homology"/>